<accession>A0A3E1P4F4</accession>
<keyword evidence="2" id="KW-1133">Transmembrane helix</keyword>
<dbReference type="AlphaFoldDB" id="A0A3E1P4F4"/>
<keyword evidence="3" id="KW-0732">Signal</keyword>
<feature type="region of interest" description="Disordered" evidence="1">
    <location>
        <begin position="153"/>
        <end position="185"/>
    </location>
</feature>
<evidence type="ECO:0000256" key="2">
    <source>
        <dbReference type="SAM" id="Phobius"/>
    </source>
</evidence>
<feature type="signal peptide" evidence="3">
    <location>
        <begin position="1"/>
        <end position="21"/>
    </location>
</feature>
<feature type="transmembrane region" description="Helical" evidence="2">
    <location>
        <begin position="194"/>
        <end position="214"/>
    </location>
</feature>
<name>A0A3E1P4F4_9BACT</name>
<reference evidence="4 5" key="1">
    <citation type="submission" date="2018-08" db="EMBL/GenBank/DDBJ databases">
        <title>Chitinophaga sp. K20C18050901, a novel bacterium isolated from forest soil.</title>
        <authorList>
            <person name="Wang C."/>
        </authorList>
    </citation>
    <scope>NUCLEOTIDE SEQUENCE [LARGE SCALE GENOMIC DNA]</scope>
    <source>
        <strain evidence="4 5">K20C18050901</strain>
    </source>
</reference>
<keyword evidence="5" id="KW-1185">Reference proteome</keyword>
<keyword evidence="2" id="KW-0812">Transmembrane</keyword>
<feature type="region of interest" description="Disordered" evidence="1">
    <location>
        <begin position="288"/>
        <end position="311"/>
    </location>
</feature>
<keyword evidence="2" id="KW-0472">Membrane</keyword>
<comment type="caution">
    <text evidence="4">The sequence shown here is derived from an EMBL/GenBank/DDBJ whole genome shotgun (WGS) entry which is preliminary data.</text>
</comment>
<dbReference type="Proteomes" id="UP000261174">
    <property type="component" value="Unassembled WGS sequence"/>
</dbReference>
<evidence type="ECO:0000256" key="3">
    <source>
        <dbReference type="SAM" id="SignalP"/>
    </source>
</evidence>
<feature type="compositionally biased region" description="Low complexity" evidence="1">
    <location>
        <begin position="301"/>
        <end position="311"/>
    </location>
</feature>
<protein>
    <submittedName>
        <fullName evidence="4">Uncharacterized protein</fullName>
    </submittedName>
</protein>
<organism evidence="4 5">
    <name type="scientific">Chitinophaga silvisoli</name>
    <dbReference type="NCBI Taxonomy" id="2291814"/>
    <lineage>
        <taxon>Bacteria</taxon>
        <taxon>Pseudomonadati</taxon>
        <taxon>Bacteroidota</taxon>
        <taxon>Chitinophagia</taxon>
        <taxon>Chitinophagales</taxon>
        <taxon>Chitinophagaceae</taxon>
        <taxon>Chitinophaga</taxon>
    </lineage>
</organism>
<feature type="region of interest" description="Disordered" evidence="1">
    <location>
        <begin position="242"/>
        <end position="262"/>
    </location>
</feature>
<proteinExistence type="predicted"/>
<dbReference type="EMBL" id="QTJV01000002">
    <property type="protein sequence ID" value="RFM35000.1"/>
    <property type="molecule type" value="Genomic_DNA"/>
</dbReference>
<feature type="compositionally biased region" description="Basic and acidic residues" evidence="1">
    <location>
        <begin position="161"/>
        <end position="183"/>
    </location>
</feature>
<evidence type="ECO:0000313" key="4">
    <source>
        <dbReference type="EMBL" id="RFM35000.1"/>
    </source>
</evidence>
<gene>
    <name evidence="4" type="ORF">DXN04_06255</name>
</gene>
<evidence type="ECO:0000256" key="1">
    <source>
        <dbReference type="SAM" id="MobiDB-lite"/>
    </source>
</evidence>
<feature type="chain" id="PRO_5017550354" evidence="3">
    <location>
        <begin position="22"/>
        <end position="425"/>
    </location>
</feature>
<evidence type="ECO:0000313" key="5">
    <source>
        <dbReference type="Proteomes" id="UP000261174"/>
    </source>
</evidence>
<sequence>MKMKVIYILLVSLVWVQIAGAQTVTKPSYDSAVDYLNCRAVAQSLKGNVHERDFNAACHCGETNYAGIKSFLDNAQDLDATGKLASEIDKLKGEYNKDLNKGKTVVFLSNTVFSDKDGHPKLFAFAEKRKGDEMKKFKTSLENDLLARLTVTAPASSPDTPHNEGVHNDDSQKLPKPDQEHTSKNTVDGVSMPFIIYSLIFALILAGITLYLALKMARSARENDLRNMARELKEYVQFEIGKLNSGNEPPANNKKQPKDLPATRNEVQDLFSRLNTLESLVEKLRQKSETPVAPVPPAPGPQKAVTPVPETQPVVETKKEVFFLSTPNSNGSFNDSSATTTFREGASIYRFTKESFNKATFCIDEREASIKLALQYPDKSIDPVCEALNAYNPKASRIVTKSPGTAELHGENWVLKTKAKISYEG</sequence>